<evidence type="ECO:0000313" key="2">
    <source>
        <dbReference type="Proteomes" id="UP000521868"/>
    </source>
</evidence>
<sequence>MKPIFERVLFGNRRKARPPGASSSVSSTLTTRDIETYYLRVIGNCLKRMLIKEEDVQIGVRRTGTAPSGLSSFAGYVRVLRWDPVVTPVVLQNLPVIDARIRKVVSASVLLEHTQFDGLWVQATSSTQGSPTSLLGLPAELKYQSRPVSL</sequence>
<accession>A0A7X6DI98</accession>
<reference evidence="1 2" key="1">
    <citation type="journal article" date="2020" name="Nature">
        <title>Bacterial chemolithoautotrophy via manganese oxidation.</title>
        <authorList>
            <person name="Yu H."/>
            <person name="Leadbetter J.R."/>
        </authorList>
    </citation>
    <scope>NUCLEOTIDE SEQUENCE [LARGE SCALE GENOMIC DNA]</scope>
    <source>
        <strain evidence="1 2">RBP-1</strain>
    </source>
</reference>
<name>A0A7X6DI98_9BURK</name>
<dbReference type="AlphaFoldDB" id="A0A7X6DI98"/>
<gene>
    <name evidence="1" type="ORF">RAMLITH_17740</name>
</gene>
<organism evidence="1 2">
    <name type="scientific">Ramlibacter lithotrophicus</name>
    <dbReference type="NCBI Taxonomy" id="2606681"/>
    <lineage>
        <taxon>Bacteria</taxon>
        <taxon>Pseudomonadati</taxon>
        <taxon>Pseudomonadota</taxon>
        <taxon>Betaproteobacteria</taxon>
        <taxon>Burkholderiales</taxon>
        <taxon>Comamonadaceae</taxon>
        <taxon>Ramlibacter</taxon>
    </lineage>
</organism>
<keyword evidence="2" id="KW-1185">Reference proteome</keyword>
<proteinExistence type="predicted"/>
<evidence type="ECO:0000313" key="1">
    <source>
        <dbReference type="EMBL" id="NKE67667.1"/>
    </source>
</evidence>
<dbReference type="Proteomes" id="UP000521868">
    <property type="component" value="Unassembled WGS sequence"/>
</dbReference>
<protein>
    <submittedName>
        <fullName evidence="1">Uncharacterized protein</fullName>
    </submittedName>
</protein>
<comment type="caution">
    <text evidence="1">The sequence shown here is derived from an EMBL/GenBank/DDBJ whole genome shotgun (WGS) entry which is preliminary data.</text>
</comment>
<dbReference type="RefSeq" id="WP_168108799.1">
    <property type="nucleotide sequence ID" value="NZ_VTOX01000007.1"/>
</dbReference>
<dbReference type="EMBL" id="VTOX01000007">
    <property type="protein sequence ID" value="NKE67667.1"/>
    <property type="molecule type" value="Genomic_DNA"/>
</dbReference>